<comment type="caution">
    <text evidence="1">The sequence shown here is derived from an EMBL/GenBank/DDBJ whole genome shotgun (WGS) entry which is preliminary data.</text>
</comment>
<dbReference type="AlphaFoldDB" id="A0A9X7ASF7"/>
<evidence type="ECO:0000313" key="2">
    <source>
        <dbReference type="Proteomes" id="UP000226106"/>
    </source>
</evidence>
<dbReference type="RefSeq" id="WP_098640125.1">
    <property type="nucleotide sequence ID" value="NZ_NVCO01000007.1"/>
</dbReference>
<gene>
    <name evidence="1" type="ORF">COK72_02170</name>
</gene>
<sequence>MERPLYLESLSIKCFRHGAENPRVIGLVNFTPKGYEERPCFKVMYDSDGYIDYIPYSEIADNVWRLI</sequence>
<proteinExistence type="predicted"/>
<accession>A0A9X7ASF7</accession>
<reference evidence="1 2" key="1">
    <citation type="submission" date="2017-09" db="EMBL/GenBank/DDBJ databases">
        <title>Large-scale bioinformatics analysis of Bacillus genomes uncovers conserved roles of natural products in bacterial physiology.</title>
        <authorList>
            <consortium name="Agbiome Team Llc"/>
            <person name="Bleich R.M."/>
            <person name="Grubbs K.J."/>
            <person name="Santa Maria K.C."/>
            <person name="Allen S.E."/>
            <person name="Farag S."/>
            <person name="Shank E.A."/>
            <person name="Bowers A."/>
        </authorList>
    </citation>
    <scope>NUCLEOTIDE SEQUENCE [LARGE SCALE GENOMIC DNA]</scope>
    <source>
        <strain evidence="1 2">AFS065400</strain>
    </source>
</reference>
<organism evidence="1 2">
    <name type="scientific">Bacillus thuringiensis</name>
    <dbReference type="NCBI Taxonomy" id="1428"/>
    <lineage>
        <taxon>Bacteria</taxon>
        <taxon>Bacillati</taxon>
        <taxon>Bacillota</taxon>
        <taxon>Bacilli</taxon>
        <taxon>Bacillales</taxon>
        <taxon>Bacillaceae</taxon>
        <taxon>Bacillus</taxon>
        <taxon>Bacillus cereus group</taxon>
    </lineage>
</organism>
<name>A0A9X7ASF7_BACTU</name>
<dbReference type="Proteomes" id="UP000226106">
    <property type="component" value="Unassembled WGS sequence"/>
</dbReference>
<dbReference type="EMBL" id="NVCO01000007">
    <property type="protein sequence ID" value="PFT50834.1"/>
    <property type="molecule type" value="Genomic_DNA"/>
</dbReference>
<evidence type="ECO:0000313" key="1">
    <source>
        <dbReference type="EMBL" id="PFT50834.1"/>
    </source>
</evidence>
<protein>
    <submittedName>
        <fullName evidence="1">Uncharacterized protein</fullName>
    </submittedName>
</protein>